<gene>
    <name evidence="1" type="ORF">MLD38_035795</name>
</gene>
<comment type="caution">
    <text evidence="1">The sequence shown here is derived from an EMBL/GenBank/DDBJ whole genome shotgun (WGS) entry which is preliminary data.</text>
</comment>
<evidence type="ECO:0000313" key="1">
    <source>
        <dbReference type="EMBL" id="KAI4310847.1"/>
    </source>
</evidence>
<keyword evidence="2" id="KW-1185">Reference proteome</keyword>
<dbReference type="Proteomes" id="UP001057402">
    <property type="component" value="Chromosome 11"/>
</dbReference>
<sequence>MRKTTPEFRSSQLSRMAVSAVVHGLLLSWVMIVSGFGAAVVGLRMDYYFLTCPFVDQVIKNTVFNALQADPTLAAGLVRMHFHDCFIEGCDASVLIDSTKDNTAEKDSPANLSLRGYEIIDVAKRQLEAHCPGVVSCADIVAMAARDAVFFSGGPVYDIPKGRKDGRRSKIMDTINLPAPTFNASQLTRTFGLHGFTAQEMVALSGAHTLGVARCSSFKQRLSNFDSTHNVDPSIDAIFAKTLMGTCSRGDNAEQPFDMTRNNFDNAYFNALLNKAGVLTSDQTLSTSEATMGVVKAYAMNQAIFFLDFQQAMVKMGMLDVKEGAQGEVRSDCRRINN</sequence>
<protein>
    <submittedName>
        <fullName evidence="1">Uncharacterized protein</fullName>
    </submittedName>
</protein>
<accession>A0ACB9LH39</accession>
<name>A0ACB9LH39_9MYRT</name>
<dbReference type="EMBL" id="CM042890">
    <property type="protein sequence ID" value="KAI4310847.1"/>
    <property type="molecule type" value="Genomic_DNA"/>
</dbReference>
<reference evidence="2" key="1">
    <citation type="journal article" date="2023" name="Front. Plant Sci.">
        <title>Chromosomal-level genome assembly of Melastoma candidum provides insights into trichome evolution.</title>
        <authorList>
            <person name="Zhong Y."/>
            <person name="Wu W."/>
            <person name="Sun C."/>
            <person name="Zou P."/>
            <person name="Liu Y."/>
            <person name="Dai S."/>
            <person name="Zhou R."/>
        </authorList>
    </citation>
    <scope>NUCLEOTIDE SEQUENCE [LARGE SCALE GENOMIC DNA]</scope>
</reference>
<organism evidence="1 2">
    <name type="scientific">Melastoma candidum</name>
    <dbReference type="NCBI Taxonomy" id="119954"/>
    <lineage>
        <taxon>Eukaryota</taxon>
        <taxon>Viridiplantae</taxon>
        <taxon>Streptophyta</taxon>
        <taxon>Embryophyta</taxon>
        <taxon>Tracheophyta</taxon>
        <taxon>Spermatophyta</taxon>
        <taxon>Magnoliopsida</taxon>
        <taxon>eudicotyledons</taxon>
        <taxon>Gunneridae</taxon>
        <taxon>Pentapetalae</taxon>
        <taxon>rosids</taxon>
        <taxon>malvids</taxon>
        <taxon>Myrtales</taxon>
        <taxon>Melastomataceae</taxon>
        <taxon>Melastomatoideae</taxon>
        <taxon>Melastomateae</taxon>
        <taxon>Melastoma</taxon>
    </lineage>
</organism>
<evidence type="ECO:0000313" key="2">
    <source>
        <dbReference type="Proteomes" id="UP001057402"/>
    </source>
</evidence>
<proteinExistence type="predicted"/>